<protein>
    <recommendedName>
        <fullName evidence="4">Carboxypeptidase regulatory-like domain-containing protein</fullName>
    </recommendedName>
</protein>
<evidence type="ECO:0008006" key="4">
    <source>
        <dbReference type="Google" id="ProtNLM"/>
    </source>
</evidence>
<feature type="transmembrane region" description="Helical" evidence="1">
    <location>
        <begin position="37"/>
        <end position="56"/>
    </location>
</feature>
<dbReference type="PATRIC" id="fig|1331060.3.peg.1881"/>
<proteinExistence type="predicted"/>
<evidence type="ECO:0000313" key="3">
    <source>
        <dbReference type="Proteomes" id="UP000015531"/>
    </source>
</evidence>
<sequence length="597" mass="62862">MRLEHVTAAILAIAVLISAIRLILWNRASPHPRWPRFVALLVLQPTCAALLFMTLYPPPIPVESGALIIATAGAPRFTPNSGAPTLALPEAGPIQGAEHVPDLATGLRRHPEAQRITVLGSGLTPRDIEAASGLAVRFDPPAQGSGILSLTPPTAAAPGESFDVGATVSPTNNAIVELLDPAGRVTDRTTPDQQGHVRLTGTARAAGNSLFTLRVRIKDRTVAQASVPLVVLQPKPQRLLLLAAAPGPEIKYLRRWATDAGFDVMSQISAGGGISLGDAPIAINAATLGRFDIIVIDDRSWAALGGQRTALMAAVRNGLGLILRPTGPLDAATLSQWRNLGFALTGANSIAPLALPTAGPAPIARTRLGIPTEILPDDLRLPADFLPDVSRLALSPLGGTSAALLHDAGDAPIAAWRPQGRGRVALFTGIDSYALVLTGRTPLYDDWWRGLIRAVVRPAPRLASPPAISWAGERVALCGTAPRASVEQPDGRAIALQPVADCAAFWPAQPGWHRLVTKAGSMSFYVQPDDALTAMKSIRNRDATALLRGGPTAAAEATRQTPGPAWPFAAAWLLVSALLWWLERSRIGRAQPARSSM</sequence>
<accession>T0HSF2</accession>
<dbReference type="RefSeq" id="WP_021225705.1">
    <property type="nucleotide sequence ID" value="NZ_ATDP01000081.1"/>
</dbReference>
<dbReference type="SUPFAM" id="SSF52317">
    <property type="entry name" value="Class I glutamine amidotransferase-like"/>
    <property type="match status" value="1"/>
</dbReference>
<dbReference type="OrthoDB" id="7199749at2"/>
<dbReference type="AlphaFoldDB" id="T0HSF2"/>
<dbReference type="Gene3D" id="3.40.50.880">
    <property type="match status" value="1"/>
</dbReference>
<keyword evidence="1" id="KW-0812">Transmembrane</keyword>
<gene>
    <name evidence="2" type="ORF">RLDS_09850</name>
</gene>
<reference evidence="2 3" key="1">
    <citation type="journal article" date="2013" name="Genome Announc.">
        <title>Draft Genome Sequence of Sphingobium lactosutens Strain DS20T, Isolated from a Hexachlorocyclohexane Dumpsite.</title>
        <authorList>
            <person name="Kumar R."/>
            <person name="Dwivedi V."/>
            <person name="Negi V."/>
            <person name="Khurana J.P."/>
            <person name="Lal R."/>
        </authorList>
    </citation>
    <scope>NUCLEOTIDE SEQUENCE [LARGE SCALE GENOMIC DNA]</scope>
    <source>
        <strain evidence="2 3">DS20</strain>
    </source>
</reference>
<dbReference type="eggNOG" id="ENOG502Z7W1">
    <property type="taxonomic scope" value="Bacteria"/>
</dbReference>
<organism evidence="2 3">
    <name type="scientific">Sphingobium lactosutens DS20</name>
    <dbReference type="NCBI Taxonomy" id="1331060"/>
    <lineage>
        <taxon>Bacteria</taxon>
        <taxon>Pseudomonadati</taxon>
        <taxon>Pseudomonadota</taxon>
        <taxon>Alphaproteobacteria</taxon>
        <taxon>Sphingomonadales</taxon>
        <taxon>Sphingomonadaceae</taxon>
        <taxon>Sphingobium</taxon>
    </lineage>
</organism>
<feature type="transmembrane region" description="Helical" evidence="1">
    <location>
        <begin position="6"/>
        <end position="25"/>
    </location>
</feature>
<name>T0HSF2_9SPHN</name>
<dbReference type="EMBL" id="ATDP01000081">
    <property type="protein sequence ID" value="EQB16007.1"/>
    <property type="molecule type" value="Genomic_DNA"/>
</dbReference>
<comment type="caution">
    <text evidence="2">The sequence shown here is derived from an EMBL/GenBank/DDBJ whole genome shotgun (WGS) entry which is preliminary data.</text>
</comment>
<evidence type="ECO:0000313" key="2">
    <source>
        <dbReference type="EMBL" id="EQB16007.1"/>
    </source>
</evidence>
<keyword evidence="1" id="KW-1133">Transmembrane helix</keyword>
<dbReference type="InterPro" id="IPR029062">
    <property type="entry name" value="Class_I_gatase-like"/>
</dbReference>
<keyword evidence="1" id="KW-0472">Membrane</keyword>
<dbReference type="Proteomes" id="UP000015531">
    <property type="component" value="Unassembled WGS sequence"/>
</dbReference>
<keyword evidence="3" id="KW-1185">Reference proteome</keyword>
<evidence type="ECO:0000256" key="1">
    <source>
        <dbReference type="SAM" id="Phobius"/>
    </source>
</evidence>